<feature type="compositionally biased region" description="Polar residues" evidence="1">
    <location>
        <begin position="66"/>
        <end position="84"/>
    </location>
</feature>
<comment type="caution">
    <text evidence="2">The sequence shown here is derived from an EMBL/GenBank/DDBJ whole genome shotgun (WGS) entry which is preliminary data.</text>
</comment>
<reference evidence="2 3" key="1">
    <citation type="submission" date="2020-07" db="EMBL/GenBank/DDBJ databases">
        <title>Comparative genomics of pyrophilous fungi reveals a link between fire events and developmental genes.</title>
        <authorList>
            <consortium name="DOE Joint Genome Institute"/>
            <person name="Steindorff A.S."/>
            <person name="Carver A."/>
            <person name="Calhoun S."/>
            <person name="Stillman K."/>
            <person name="Liu H."/>
            <person name="Lipzen A."/>
            <person name="Pangilinan J."/>
            <person name="Labutti K."/>
            <person name="Bruns T.D."/>
            <person name="Grigoriev I.V."/>
        </authorList>
    </citation>
    <scope>NUCLEOTIDE SEQUENCE [LARGE SCALE GENOMIC DNA]</scope>
    <source>
        <strain evidence="2 3">CBS 144469</strain>
    </source>
</reference>
<protein>
    <submittedName>
        <fullName evidence="2">Uncharacterized protein</fullName>
    </submittedName>
</protein>
<organism evidence="2 3">
    <name type="scientific">Ephemerocybe angulata</name>
    <dbReference type="NCBI Taxonomy" id="980116"/>
    <lineage>
        <taxon>Eukaryota</taxon>
        <taxon>Fungi</taxon>
        <taxon>Dikarya</taxon>
        <taxon>Basidiomycota</taxon>
        <taxon>Agaricomycotina</taxon>
        <taxon>Agaricomycetes</taxon>
        <taxon>Agaricomycetidae</taxon>
        <taxon>Agaricales</taxon>
        <taxon>Agaricineae</taxon>
        <taxon>Psathyrellaceae</taxon>
        <taxon>Ephemerocybe</taxon>
    </lineage>
</organism>
<dbReference type="Proteomes" id="UP000521943">
    <property type="component" value="Unassembled WGS sequence"/>
</dbReference>
<evidence type="ECO:0000313" key="3">
    <source>
        <dbReference type="Proteomes" id="UP000521943"/>
    </source>
</evidence>
<accession>A0A8H6M746</accession>
<evidence type="ECO:0000256" key="1">
    <source>
        <dbReference type="SAM" id="MobiDB-lite"/>
    </source>
</evidence>
<dbReference type="AlphaFoldDB" id="A0A8H6M746"/>
<feature type="region of interest" description="Disordered" evidence="1">
    <location>
        <begin position="66"/>
        <end position="102"/>
    </location>
</feature>
<evidence type="ECO:0000313" key="2">
    <source>
        <dbReference type="EMBL" id="KAF6753737.1"/>
    </source>
</evidence>
<keyword evidence="3" id="KW-1185">Reference proteome</keyword>
<proteinExistence type="predicted"/>
<gene>
    <name evidence="2" type="ORF">DFP72DRAFT_1069307</name>
</gene>
<feature type="compositionally biased region" description="Basic and acidic residues" evidence="1">
    <location>
        <begin position="202"/>
        <end position="211"/>
    </location>
</feature>
<name>A0A8H6M746_9AGAR</name>
<feature type="region of interest" description="Disordered" evidence="1">
    <location>
        <begin position="195"/>
        <end position="217"/>
    </location>
</feature>
<dbReference type="EMBL" id="JACGCI010000038">
    <property type="protein sequence ID" value="KAF6753737.1"/>
    <property type="molecule type" value="Genomic_DNA"/>
</dbReference>
<sequence length="247" mass="26204">MSSGLMRLWSRGEGLDVPGCSRWAFEMVVVGSPEMRPFALARCLPHSLHVIDATLDAAVVKNASRSIQTRKGGTSQTALSANQRSWEDFDAGPAANGRRREVSRGAEMPRILDLILPQFTLSLCVTGRPPLSVGCSTTDFHSPERDPGGHLSVSSAMACVGGVCAVERASVGEHADGSHGIDAAASTSWSRLRAMQRNAAKPARDARRSKDMPSCPRSTTPDLFVVAKAGCVHNLGVVNAATVNRSL</sequence>